<protein>
    <recommendedName>
        <fullName evidence="3">DUF952 domain-containing protein</fullName>
    </recommendedName>
</protein>
<dbReference type="Gene3D" id="3.20.170.20">
    <property type="entry name" value="Protein of unknown function DUF952"/>
    <property type="match status" value="1"/>
</dbReference>
<dbReference type="InterPro" id="IPR009297">
    <property type="entry name" value="DUF952"/>
</dbReference>
<sequence>MLIYKILLPPEWAVLDSTGRFDGTPFDKESGFIHCSSRAQVAGVAKRVFAGEPALVVAAADAGALGDTVRWEEASDGGLYPHIYGTLPRDAVVAVYPVPGADAVDAALPPE</sequence>
<reference evidence="1" key="1">
    <citation type="submission" date="2022-12" db="EMBL/GenBank/DDBJ databases">
        <title>New Phytohabitans aurantiacus sp. RD004123 nov., an actinomycete isolated from soil.</title>
        <authorList>
            <person name="Triningsih D.W."/>
            <person name="Harunari E."/>
            <person name="Igarashi Y."/>
        </authorList>
    </citation>
    <scope>NUCLEOTIDE SEQUENCE</scope>
    <source>
        <strain evidence="1">RD004123</strain>
    </source>
</reference>
<evidence type="ECO:0008006" key="3">
    <source>
        <dbReference type="Google" id="ProtNLM"/>
    </source>
</evidence>
<evidence type="ECO:0000313" key="1">
    <source>
        <dbReference type="EMBL" id="GLH96633.1"/>
    </source>
</evidence>
<proteinExistence type="predicted"/>
<evidence type="ECO:0000313" key="2">
    <source>
        <dbReference type="Proteomes" id="UP001144280"/>
    </source>
</evidence>
<name>A0ABQ5QQ93_9ACTN</name>
<dbReference type="PANTHER" id="PTHR34129:SF1">
    <property type="entry name" value="DUF952 DOMAIN-CONTAINING PROTEIN"/>
    <property type="match status" value="1"/>
</dbReference>
<comment type="caution">
    <text evidence="1">The sequence shown here is derived from an EMBL/GenBank/DDBJ whole genome shotgun (WGS) entry which is preliminary data.</text>
</comment>
<keyword evidence="2" id="KW-1185">Reference proteome</keyword>
<accession>A0ABQ5QQ93</accession>
<dbReference type="PANTHER" id="PTHR34129">
    <property type="entry name" value="BLR1139 PROTEIN"/>
    <property type="match status" value="1"/>
</dbReference>
<dbReference type="Proteomes" id="UP001144280">
    <property type="component" value="Unassembled WGS sequence"/>
</dbReference>
<dbReference type="EMBL" id="BSDI01000007">
    <property type="protein sequence ID" value="GLH96633.1"/>
    <property type="molecule type" value="Genomic_DNA"/>
</dbReference>
<dbReference type="RefSeq" id="WP_281893883.1">
    <property type="nucleotide sequence ID" value="NZ_BSDI01000007.1"/>
</dbReference>
<dbReference type="SUPFAM" id="SSF56399">
    <property type="entry name" value="ADP-ribosylation"/>
    <property type="match status" value="1"/>
</dbReference>
<gene>
    <name evidence="1" type="ORF">Pa4123_19070</name>
</gene>
<organism evidence="1 2">
    <name type="scientific">Phytohabitans aurantiacus</name>
    <dbReference type="NCBI Taxonomy" id="3016789"/>
    <lineage>
        <taxon>Bacteria</taxon>
        <taxon>Bacillati</taxon>
        <taxon>Actinomycetota</taxon>
        <taxon>Actinomycetes</taxon>
        <taxon>Micromonosporales</taxon>
        <taxon>Micromonosporaceae</taxon>
    </lineage>
</organism>
<dbReference type="Pfam" id="PF06108">
    <property type="entry name" value="DUF952"/>
    <property type="match status" value="1"/>
</dbReference>